<dbReference type="EMBL" id="LJTC01000002">
    <property type="protein sequence ID" value="KPM85120.1"/>
    <property type="molecule type" value="Genomic_DNA"/>
</dbReference>
<sequence length="230" mass="25662">MKIDDQTLSAFLDNELPANEMDAIRNAIAEDEQLALRLAELSEVDMLVKQHAAQIDAMPLSDELAQTIEQHNKENVVSLSKWQQIKLAGRKQMAVAASIAVLFTVAIASFVQQQGLEQPIANALDQQLSGDNTLLDTNRSLTAQLSFVNTNGDFCRQYTLYSKTTQQTHIACKQQGIWQLHASSEQRAISSQSYRLASKTPALDSYIDEHIQGQPLDRNAEQQALTNHWQ</sequence>
<dbReference type="Proteomes" id="UP000050378">
    <property type="component" value="Unassembled WGS sequence"/>
</dbReference>
<dbReference type="RefSeq" id="WP_054551884.1">
    <property type="nucleotide sequence ID" value="NZ_LJTC01000002.1"/>
</dbReference>
<dbReference type="STRING" id="570156.AOG27_05015"/>
<organism evidence="2 3">
    <name type="scientific">Pseudoalteromonas lipolytica</name>
    <dbReference type="NCBI Taxonomy" id="570156"/>
    <lineage>
        <taxon>Bacteria</taxon>
        <taxon>Pseudomonadati</taxon>
        <taxon>Pseudomonadota</taxon>
        <taxon>Gammaproteobacteria</taxon>
        <taxon>Alteromonadales</taxon>
        <taxon>Pseudoalteromonadaceae</taxon>
        <taxon>Pseudoalteromonas</taxon>
    </lineage>
</organism>
<proteinExistence type="predicted"/>
<dbReference type="PATRIC" id="fig|570156.3.peg.995"/>
<reference evidence="2 3" key="1">
    <citation type="submission" date="2015-09" db="EMBL/GenBank/DDBJ databases">
        <title>Draft Genome Sequence of Pseudoalteromonas lipolytica UCD-48B.</title>
        <authorList>
            <person name="Krusor M."/>
            <person name="Coil D.A."/>
            <person name="Lang J.M."/>
            <person name="Eisen J.A."/>
            <person name="Alexiev A."/>
        </authorList>
    </citation>
    <scope>NUCLEOTIDE SEQUENCE [LARGE SCALE GENOMIC DNA]</scope>
    <source>
        <strain evidence="2 3">UCD-48B</strain>
    </source>
</reference>
<dbReference type="AlphaFoldDB" id="A0A0N8HKX8"/>
<gene>
    <name evidence="2" type="ORF">AOG27_05015</name>
</gene>
<name>A0A0N8HKX8_9GAMM</name>
<evidence type="ECO:0000256" key="1">
    <source>
        <dbReference type="SAM" id="Phobius"/>
    </source>
</evidence>
<accession>A0A0N8HKX8</accession>
<dbReference type="OrthoDB" id="5588054at2"/>
<keyword evidence="1" id="KW-0472">Membrane</keyword>
<keyword evidence="1" id="KW-1133">Transmembrane helix</keyword>
<keyword evidence="1" id="KW-0812">Transmembrane</keyword>
<comment type="caution">
    <text evidence="2">The sequence shown here is derived from an EMBL/GenBank/DDBJ whole genome shotgun (WGS) entry which is preliminary data.</text>
</comment>
<feature type="transmembrane region" description="Helical" evidence="1">
    <location>
        <begin position="93"/>
        <end position="111"/>
    </location>
</feature>
<protein>
    <recommendedName>
        <fullName evidence="4">Anti-sigma factor</fullName>
    </recommendedName>
</protein>
<evidence type="ECO:0000313" key="2">
    <source>
        <dbReference type="EMBL" id="KPM85120.1"/>
    </source>
</evidence>
<evidence type="ECO:0008006" key="4">
    <source>
        <dbReference type="Google" id="ProtNLM"/>
    </source>
</evidence>
<evidence type="ECO:0000313" key="3">
    <source>
        <dbReference type="Proteomes" id="UP000050378"/>
    </source>
</evidence>